<evidence type="ECO:0000256" key="2">
    <source>
        <dbReference type="ARBA" id="ARBA00022574"/>
    </source>
</evidence>
<dbReference type="InParanoid" id="A0A1S3HE76"/>
<dbReference type="InterPro" id="IPR036322">
    <property type="entry name" value="WD40_repeat_dom_sf"/>
</dbReference>
<feature type="compositionally biased region" description="Low complexity" evidence="4">
    <location>
        <begin position="847"/>
        <end position="861"/>
    </location>
</feature>
<feature type="compositionally biased region" description="Polar residues" evidence="4">
    <location>
        <begin position="929"/>
        <end position="940"/>
    </location>
</feature>
<dbReference type="PANTHER" id="PTHR12848:SF16">
    <property type="entry name" value="REGULATORY-ASSOCIATED PROTEIN OF MTOR"/>
    <property type="match status" value="1"/>
</dbReference>
<dbReference type="InterPro" id="IPR004083">
    <property type="entry name" value="Raptor"/>
</dbReference>
<dbReference type="InterPro" id="IPR011989">
    <property type="entry name" value="ARM-like"/>
</dbReference>
<dbReference type="GO" id="GO:0071230">
    <property type="term" value="P:cellular response to amino acid stimulus"/>
    <property type="evidence" value="ECO:0007669"/>
    <property type="project" value="TreeGrafter"/>
</dbReference>
<dbReference type="Gene3D" id="1.25.10.10">
    <property type="entry name" value="Leucine-rich Repeat Variant"/>
    <property type="match status" value="1"/>
</dbReference>
<feature type="region of interest" description="Disordered" evidence="4">
    <location>
        <begin position="831"/>
        <end position="896"/>
    </location>
</feature>
<dbReference type="PANTHER" id="PTHR12848">
    <property type="entry name" value="REGULATORY-ASSOCIATED PROTEIN OF MTOR"/>
    <property type="match status" value="1"/>
</dbReference>
<dbReference type="GO" id="GO:0010506">
    <property type="term" value="P:regulation of autophagy"/>
    <property type="evidence" value="ECO:0007669"/>
    <property type="project" value="TreeGrafter"/>
</dbReference>
<dbReference type="InterPro" id="IPR015943">
    <property type="entry name" value="WD40/YVTN_repeat-like_dom_sf"/>
</dbReference>
<name>A0A1S3HE76_LINAN</name>
<dbReference type="PRINTS" id="PR01547">
    <property type="entry name" value="YEAST176DUF"/>
</dbReference>
<feature type="domain" description="Raptor N-terminal CASPase-like" evidence="5">
    <location>
        <begin position="50"/>
        <end position="203"/>
    </location>
</feature>
<evidence type="ECO:0000259" key="5">
    <source>
        <dbReference type="SMART" id="SM01302"/>
    </source>
</evidence>
<dbReference type="InterPro" id="IPR001680">
    <property type="entry name" value="WD40_rpt"/>
</dbReference>
<dbReference type="SUPFAM" id="SSF50978">
    <property type="entry name" value="WD40 repeat-like"/>
    <property type="match status" value="2"/>
</dbReference>
<evidence type="ECO:0000256" key="4">
    <source>
        <dbReference type="SAM" id="MobiDB-lite"/>
    </source>
</evidence>
<feature type="compositionally biased region" description="Polar residues" evidence="4">
    <location>
        <begin position="1266"/>
        <end position="1276"/>
    </location>
</feature>
<dbReference type="SUPFAM" id="SSF48371">
    <property type="entry name" value="ARM repeat"/>
    <property type="match status" value="1"/>
</dbReference>
<dbReference type="FunFam" id="2.130.10.10:FF:000072">
    <property type="entry name" value="Regulatory-associated protein of MTOR, complex 1"/>
    <property type="match status" value="1"/>
</dbReference>
<dbReference type="GO" id="GO:0005737">
    <property type="term" value="C:cytoplasm"/>
    <property type="evidence" value="ECO:0007669"/>
    <property type="project" value="TreeGrafter"/>
</dbReference>
<dbReference type="KEGG" id="lak:106154098"/>
<dbReference type="Proteomes" id="UP000085678">
    <property type="component" value="Unplaced"/>
</dbReference>
<proteinExistence type="inferred from homology"/>
<dbReference type="Pfam" id="PF00400">
    <property type="entry name" value="WD40"/>
    <property type="match status" value="3"/>
</dbReference>
<keyword evidence="3" id="KW-0677">Repeat</keyword>
<dbReference type="Pfam" id="PF14538">
    <property type="entry name" value="Raptor_N"/>
    <property type="match status" value="1"/>
</dbReference>
<dbReference type="GO" id="GO:0038202">
    <property type="term" value="P:TORC1 signaling"/>
    <property type="evidence" value="ECO:0007669"/>
    <property type="project" value="TreeGrafter"/>
</dbReference>
<protein>
    <submittedName>
        <fullName evidence="7">Regulatory-associated protein of mTOR-like</fullName>
    </submittedName>
</protein>
<dbReference type="Gene3D" id="2.130.10.10">
    <property type="entry name" value="YVTN repeat-like/Quinoprotein amine dehydrogenase"/>
    <property type="match status" value="3"/>
</dbReference>
<evidence type="ECO:0000313" key="6">
    <source>
        <dbReference type="Proteomes" id="UP000085678"/>
    </source>
</evidence>
<dbReference type="GO" id="GO:0030307">
    <property type="term" value="P:positive regulation of cell growth"/>
    <property type="evidence" value="ECO:0007669"/>
    <property type="project" value="TreeGrafter"/>
</dbReference>
<evidence type="ECO:0000256" key="3">
    <source>
        <dbReference type="ARBA" id="ARBA00022737"/>
    </source>
</evidence>
<dbReference type="OrthoDB" id="10262360at2759"/>
<dbReference type="GO" id="GO:0030674">
    <property type="term" value="F:protein-macromolecule adaptor activity"/>
    <property type="evidence" value="ECO:0007669"/>
    <property type="project" value="TreeGrafter"/>
</dbReference>
<dbReference type="STRING" id="7574.A0A1S3HE76"/>
<gene>
    <name evidence="7" type="primary">LOC106154098</name>
</gene>
<organism evidence="6 7">
    <name type="scientific">Lingula anatina</name>
    <name type="common">Brachiopod</name>
    <name type="synonym">Lingula unguis</name>
    <dbReference type="NCBI Taxonomy" id="7574"/>
    <lineage>
        <taxon>Eukaryota</taxon>
        <taxon>Metazoa</taxon>
        <taxon>Spiralia</taxon>
        <taxon>Lophotrochozoa</taxon>
        <taxon>Brachiopoda</taxon>
        <taxon>Linguliformea</taxon>
        <taxon>Lingulata</taxon>
        <taxon>Lingulida</taxon>
        <taxon>Linguloidea</taxon>
        <taxon>Lingulidae</taxon>
        <taxon>Lingula</taxon>
    </lineage>
</organism>
<comment type="similarity">
    <text evidence="1">Belongs to the WD repeat RAPTOR family.</text>
</comment>
<dbReference type="GO" id="GO:0009267">
    <property type="term" value="P:cellular response to starvation"/>
    <property type="evidence" value="ECO:0007669"/>
    <property type="project" value="TreeGrafter"/>
</dbReference>
<dbReference type="SMART" id="SM00320">
    <property type="entry name" value="WD40"/>
    <property type="match status" value="11"/>
</dbReference>
<dbReference type="FunFam" id="1.25.10.10:FF:000065">
    <property type="entry name" value="Regulatory-associated protein of MTOR, complex 1"/>
    <property type="match status" value="1"/>
</dbReference>
<feature type="region of interest" description="Disordered" evidence="4">
    <location>
        <begin position="920"/>
        <end position="940"/>
    </location>
</feature>
<dbReference type="GO" id="GO:0031931">
    <property type="term" value="C:TORC1 complex"/>
    <property type="evidence" value="ECO:0007669"/>
    <property type="project" value="InterPro"/>
</dbReference>
<dbReference type="InterPro" id="IPR029347">
    <property type="entry name" value="Raptor_N"/>
</dbReference>
<evidence type="ECO:0000313" key="7">
    <source>
        <dbReference type="RefSeq" id="XP_013383806.1"/>
    </source>
</evidence>
<evidence type="ECO:0000256" key="1">
    <source>
        <dbReference type="ARBA" id="ARBA00009257"/>
    </source>
</evidence>
<dbReference type="RefSeq" id="XP_013383806.1">
    <property type="nucleotide sequence ID" value="XM_013528352.1"/>
</dbReference>
<dbReference type="FunCoup" id="A0A1S3HE76">
    <property type="interactions" value="1712"/>
</dbReference>
<sequence>MAGEGVEDTFRENDSELGDWQLTLAFTSPRHMEKIEGTKSVTQTWRMKERMKTVSVALVLCLNVGVDPPDTVKTTPCARLECWIDPLSMSPQKALEAIGTNLQKQYERWQPRARYKQSLDPTVDEVKKLCTSLRRNAKDERVLFHYNGHGVPRPTVNGEIWVFNKSYTQYIPLSVYDLQTWMGSPSIYVYDCSNAGIILDSFKQFSQQREQEGDTSSRQSAANNNFSSPSTMLSAAAVKSCIQLAACGPTELLPMNPELPADLFTSCLTTPIKIALRWFVLQNTAKLVPSISMELVDKIPGQLNDRRTMLGELNWIFTAITDTIAWNVLPRELFQKLFRQDLLVASLFRNFLLAERIMRAYNCTPVSAPRLPPTYQHPMWQAWDLALDLCLSQLTGILDESSTFQHSPFFAEQLTAFQVWLSYGSELRSPPEQLPIVLQVLLSQVHRLRALDLLGRFLDLGSWAVSLALSVGIFPYVLKLLQSSARELRPLLVFIWAKILAVDKSCQADLVKDNGHKYFLSVLADPYMPAEHRTMAAFVLAMIVNKYQPGQEAAMQGNLISICLEQLDSSNAQLRQWLALCLGKIWTNFSAARWCGVRDSAHEKLYTLLNDKTPEVRASTVYALGTFITSTHERTDHANNVDHNVGMMLLTIVQDGSPLVRKELVVALGGLVQQFETQFSAVAYQFIEEERQRDQQHYATVSAAPGGWNVGNHPLGLHSTGFYSVNPAPAPGLRHSGSAGNLKKLAVSPIMSYNSSPSSSFESSGNLDSLGMDRLRRTSSNTNISSIVSGHGNVYGNIWKCLLQLSMDPFKEVADLAKTVVDAINTKATIGARPRPVGPSNGKHQASHSAPSSPSGKASAHMTTNTENSPVKGFQTGASPPINMRGGGDPRSPGALTLGQQYQYSAQYSRTRKLFDKGPIVEESDEEVTSPTSGNSPTKEQIVSTEFFDWCCKRFAQPIMKAGDETEADSESYLEREYRYMRNGCIRREAREEQERAGFNRVDDQVFINKNLGSPSVIKFHPYEPHLAVADKEGVSIWEWEQGTRLNYFFNTNPKHSRITSMDFVNGHDKALLLMGSDDGAVRLWRNYSGELEEGTQEMVTAWQALSDMLPSTRGSGLVLDWQQESEKLLASGDARIIRIWDTQSELKVQDIPTGADSCVTSLASDSARSSLVIAGCGDGSVRLYDRRLSPTEWYIFSTNKLTENSPVKGFQTGASPPINMRGGGDPRSPGALTLGQQYQYSAQYSRTRKLFDKGPIVEESDEEVTSPTSGNSTTKEQIVSTEFFDWCCKRFAQPIMKAGDETEADSESYLEREYRYMRNGCIRREAREEQERAGFNRVDDQVFINKNLGSPSVIKFHPYEPHLAVADKEGVSIWEWEQGTRLNYFFNTNPKHSRITSMDFVNGHDKALLLMGSDDGAVRLWRNYSGELEEGAQEMVTAWQALSDMLPSTRGSGLVLDWQQESEKLLASGDARIIRIWDTQSELKVQDIPTGADSCVTSLASDSARSSLVIAGCGDGSVRLYDRRLSPTECRVMTLREHTGWVVKVFLQKGADGKIISSSVAGDVRFWDPRFTESVNTIQMQQGLTSLEVHPVADVLACGSVNQYITVFNKSGDNLSTIKYHDGFMGQRIGPISCMAFHPHRVKLAAGSTDSFVSVYSTPDTKKR</sequence>
<accession>A0A1S3HE76</accession>
<dbReference type="GeneID" id="106154098"/>
<dbReference type="InterPro" id="IPR016024">
    <property type="entry name" value="ARM-type_fold"/>
</dbReference>
<keyword evidence="6" id="KW-1185">Reference proteome</keyword>
<dbReference type="SMART" id="SM01302">
    <property type="entry name" value="Raptor_N"/>
    <property type="match status" value="1"/>
</dbReference>
<reference evidence="7" key="1">
    <citation type="submission" date="2025-08" db="UniProtKB">
        <authorList>
            <consortium name="RefSeq"/>
        </authorList>
    </citation>
    <scope>IDENTIFICATION</scope>
    <source>
        <tissue evidence="7">Gonads</tissue>
    </source>
</reference>
<feature type="region of interest" description="Disordered" evidence="4">
    <location>
        <begin position="1257"/>
        <end position="1276"/>
    </location>
</feature>
<keyword evidence="2" id="KW-0853">WD repeat</keyword>